<keyword evidence="1" id="KW-0812">Transmembrane</keyword>
<proteinExistence type="predicted"/>
<keyword evidence="5" id="KW-1185">Reference proteome</keyword>
<organism evidence="3 4">
    <name type="scientific">Vulcanisaeta souniana JCM 11219</name>
    <dbReference type="NCBI Taxonomy" id="1293586"/>
    <lineage>
        <taxon>Archaea</taxon>
        <taxon>Thermoproteota</taxon>
        <taxon>Thermoprotei</taxon>
        <taxon>Thermoproteales</taxon>
        <taxon>Thermoproteaceae</taxon>
        <taxon>Vulcanisaeta</taxon>
    </lineage>
</organism>
<dbReference type="EMBL" id="BMNM01000001">
    <property type="protein sequence ID" value="GGI69561.1"/>
    <property type="molecule type" value="Genomic_DNA"/>
</dbReference>
<dbReference type="EMBL" id="AP026830">
    <property type="protein sequence ID" value="BDR91890.1"/>
    <property type="molecule type" value="Genomic_DNA"/>
</dbReference>
<evidence type="ECO:0000313" key="5">
    <source>
        <dbReference type="Proteomes" id="UP001060771"/>
    </source>
</evidence>
<evidence type="ECO:0000313" key="3">
    <source>
        <dbReference type="EMBL" id="GGI69561.1"/>
    </source>
</evidence>
<name>A0A830EEP9_9CREN</name>
<reference evidence="3" key="1">
    <citation type="journal article" date="2014" name="Int. J. Syst. Evol. Microbiol.">
        <title>Complete genome sequence of Corynebacterium casei LMG S-19264T (=DSM 44701T), isolated from a smear-ripened cheese.</title>
        <authorList>
            <consortium name="US DOE Joint Genome Institute (JGI-PGF)"/>
            <person name="Walter F."/>
            <person name="Albersmeier A."/>
            <person name="Kalinowski J."/>
            <person name="Ruckert C."/>
        </authorList>
    </citation>
    <scope>NUCLEOTIDE SEQUENCE</scope>
    <source>
        <strain evidence="3">JCM 11219</strain>
    </source>
</reference>
<keyword evidence="1" id="KW-1133">Transmembrane helix</keyword>
<protein>
    <submittedName>
        <fullName evidence="3">Uncharacterized protein</fullName>
    </submittedName>
</protein>
<dbReference type="Proteomes" id="UP000657075">
    <property type="component" value="Unassembled WGS sequence"/>
</dbReference>
<reference evidence="3" key="2">
    <citation type="submission" date="2020-09" db="EMBL/GenBank/DDBJ databases">
        <authorList>
            <person name="Sun Q."/>
            <person name="Ohkuma M."/>
        </authorList>
    </citation>
    <scope>NUCLEOTIDE SEQUENCE</scope>
    <source>
        <strain evidence="3">JCM 11219</strain>
    </source>
</reference>
<dbReference type="AlphaFoldDB" id="A0A830EEP9"/>
<accession>A0A830EEP9</accession>
<keyword evidence="1" id="KW-0472">Membrane</keyword>
<sequence length="77" mass="9127">MMRMSNTRGLWSISCWILRLKYLHTSLFALSGNVTESMLYFMGLDAQSWFMIIFAIVVSNIYAERLIRERIDELRSE</sequence>
<reference evidence="2" key="4">
    <citation type="journal article" date="2023" name="Microbiol. Resour. Announc.">
        <title>Complete Genome Sequence of Vulcanisaeta souniana Strain IC-059, a Hyperthermophilic Archaeon Isolated from Hot Spring Water in Japan.</title>
        <authorList>
            <person name="Kato S."/>
            <person name="Itoh T."/>
            <person name="Wu L."/>
            <person name="Ma J."/>
            <person name="Ohkuma M."/>
        </authorList>
    </citation>
    <scope>NUCLEOTIDE SEQUENCE</scope>
    <source>
        <strain evidence="2">JCM 11219</strain>
    </source>
</reference>
<dbReference type="Proteomes" id="UP001060771">
    <property type="component" value="Chromosome"/>
</dbReference>
<evidence type="ECO:0000256" key="1">
    <source>
        <dbReference type="SAM" id="Phobius"/>
    </source>
</evidence>
<evidence type="ECO:0000313" key="4">
    <source>
        <dbReference type="Proteomes" id="UP000657075"/>
    </source>
</evidence>
<evidence type="ECO:0000313" key="2">
    <source>
        <dbReference type="EMBL" id="BDR91890.1"/>
    </source>
</evidence>
<gene>
    <name evidence="3" type="ORF">GCM10007112_03190</name>
    <name evidence="2" type="ORF">Vsou_09830</name>
</gene>
<feature type="transmembrane region" description="Helical" evidence="1">
    <location>
        <begin position="49"/>
        <end position="67"/>
    </location>
</feature>
<reference evidence="5" key="3">
    <citation type="submission" date="2022-09" db="EMBL/GenBank/DDBJ databases">
        <title>Complete genome sequence of Vulcanisaeta souniana.</title>
        <authorList>
            <person name="Kato S."/>
            <person name="Itoh T."/>
            <person name="Ohkuma M."/>
        </authorList>
    </citation>
    <scope>NUCLEOTIDE SEQUENCE [LARGE SCALE GENOMIC DNA]</scope>
    <source>
        <strain evidence="5">JCM 11219</strain>
    </source>
</reference>